<dbReference type="Pfam" id="PF13350">
    <property type="entry name" value="Y_phosphatase3"/>
    <property type="match status" value="1"/>
</dbReference>
<keyword evidence="4" id="KW-1185">Reference proteome</keyword>
<dbReference type="PROSITE" id="PS00383">
    <property type="entry name" value="TYR_PHOSPHATASE_1"/>
    <property type="match status" value="1"/>
</dbReference>
<feature type="compositionally biased region" description="Low complexity" evidence="1">
    <location>
        <begin position="329"/>
        <end position="338"/>
    </location>
</feature>
<evidence type="ECO:0000259" key="2">
    <source>
        <dbReference type="PROSITE" id="PS50056"/>
    </source>
</evidence>
<dbReference type="Gene3D" id="3.90.190.10">
    <property type="entry name" value="Protein tyrosine phosphatase superfamily"/>
    <property type="match status" value="1"/>
</dbReference>
<dbReference type="InterPro" id="IPR026893">
    <property type="entry name" value="Tyr/Ser_Pase_IphP-type"/>
</dbReference>
<evidence type="ECO:0000256" key="1">
    <source>
        <dbReference type="SAM" id="MobiDB-lite"/>
    </source>
</evidence>
<organism evidence="3 4">
    <name type="scientific">Geodermatophilus saharensis</name>
    <dbReference type="NCBI Taxonomy" id="1137994"/>
    <lineage>
        <taxon>Bacteria</taxon>
        <taxon>Bacillati</taxon>
        <taxon>Actinomycetota</taxon>
        <taxon>Actinomycetes</taxon>
        <taxon>Geodermatophilales</taxon>
        <taxon>Geodermatophilaceae</taxon>
        <taxon>Geodermatophilus</taxon>
    </lineage>
</organism>
<protein>
    <submittedName>
        <fullName evidence="3">Protein tyrosine/serine phosphatase</fullName>
    </submittedName>
</protein>
<reference evidence="4" key="1">
    <citation type="submission" date="2017-06" db="EMBL/GenBank/DDBJ databases">
        <authorList>
            <person name="Varghese N."/>
            <person name="Submissions S."/>
        </authorList>
    </citation>
    <scope>NUCLEOTIDE SEQUENCE [LARGE SCALE GENOMIC DNA]</scope>
    <source>
        <strain evidence="4">DSM 45423</strain>
    </source>
</reference>
<evidence type="ECO:0000313" key="3">
    <source>
        <dbReference type="EMBL" id="SNS02756.1"/>
    </source>
</evidence>
<feature type="region of interest" description="Disordered" evidence="1">
    <location>
        <begin position="1"/>
        <end position="20"/>
    </location>
</feature>
<dbReference type="SUPFAM" id="SSF52799">
    <property type="entry name" value="(Phosphotyrosine protein) phosphatases II"/>
    <property type="match status" value="1"/>
</dbReference>
<dbReference type="PROSITE" id="PS50056">
    <property type="entry name" value="TYR_PHOSPHATASE_2"/>
    <property type="match status" value="1"/>
</dbReference>
<dbReference type="InterPro" id="IPR029021">
    <property type="entry name" value="Prot-tyrosine_phosphatase-like"/>
</dbReference>
<dbReference type="AlphaFoldDB" id="A0A239B452"/>
<dbReference type="Proteomes" id="UP000198386">
    <property type="component" value="Unassembled WGS sequence"/>
</dbReference>
<accession>A0A239B452</accession>
<gene>
    <name evidence="3" type="ORF">SAMN04488107_0922</name>
</gene>
<dbReference type="GO" id="GO:0004721">
    <property type="term" value="F:phosphoprotein phosphatase activity"/>
    <property type="evidence" value="ECO:0007669"/>
    <property type="project" value="InterPro"/>
</dbReference>
<evidence type="ECO:0000313" key="4">
    <source>
        <dbReference type="Proteomes" id="UP000198386"/>
    </source>
</evidence>
<proteinExistence type="predicted"/>
<name>A0A239B452_9ACTN</name>
<sequence>MAPAASPWEPRTRAGGTYPGPVPAVAVVLPAEEWTARAAAHEARVQRWTAPHRERRQRGESHPVLDFLFTYYSETPGRLRRWHPGPAAALAPSPDGPAPHAAWRSYATADDGTVGLDVAGYLAERGSTVRFVRDLLAATASRPPQTGCLGLHEWAMVYRADERRHAVPLRLGRAGTDAVVESHPVRCSHVDAYRFFTPDAVGLNRLRPTRQTQVAMEQPGCLHATMDLYKWAYKLSPAVPGELVADCFELAVEVRELDMRASPYDLADRGYPPVRIETPEGKAEYVAAQRGFARRAAPLRQRLVDLCDTLLTSQLTAAWPGSPPTVTRAPAAPSAGAPYGRGVTPPRPDRWLRLDGTTNTRDLGGLPTTDGGTTAFGRVLRSDNLQTLSDDDLRRLAELPLRDVIDLRTTAEVLLEGRGPLRAVEGVTHRHLSLLPEKGHHTDVFAVEEDDVPDLPADWAETVLPRQTTEADEVEPPAVRSYLGYLHHRPENVLAALRVIAGGEGAAVVHCAAGKDRTGVVVVFALAAAGVPHEEIVADYAMTADVIDALVAKLRTSPTYAEDMTNRDVASHTPRAGTMRRLLQILDERHGGPLGWLTEHGFGPDEQAALRSRLRG</sequence>
<dbReference type="InterPro" id="IPR000387">
    <property type="entry name" value="Tyr_Pase_dom"/>
</dbReference>
<feature type="domain" description="Tyrosine specific protein phosphatases" evidence="2">
    <location>
        <begin position="491"/>
        <end position="537"/>
    </location>
</feature>
<dbReference type="InterPro" id="IPR016130">
    <property type="entry name" value="Tyr_Pase_AS"/>
</dbReference>
<feature type="region of interest" description="Disordered" evidence="1">
    <location>
        <begin position="321"/>
        <end position="352"/>
    </location>
</feature>
<dbReference type="EMBL" id="FZOH01000002">
    <property type="protein sequence ID" value="SNS02756.1"/>
    <property type="molecule type" value="Genomic_DNA"/>
</dbReference>